<evidence type="ECO:0000313" key="2">
    <source>
        <dbReference type="EMBL" id="WOG89812.1"/>
    </source>
</evidence>
<organism evidence="2 3">
    <name type="scientific">Daucus carota subsp. sativus</name>
    <name type="common">Carrot</name>
    <dbReference type="NCBI Taxonomy" id="79200"/>
    <lineage>
        <taxon>Eukaryota</taxon>
        <taxon>Viridiplantae</taxon>
        <taxon>Streptophyta</taxon>
        <taxon>Embryophyta</taxon>
        <taxon>Tracheophyta</taxon>
        <taxon>Spermatophyta</taxon>
        <taxon>Magnoliopsida</taxon>
        <taxon>eudicotyledons</taxon>
        <taxon>Gunneridae</taxon>
        <taxon>Pentapetalae</taxon>
        <taxon>asterids</taxon>
        <taxon>campanulids</taxon>
        <taxon>Apiales</taxon>
        <taxon>Apiaceae</taxon>
        <taxon>Apioideae</taxon>
        <taxon>Scandiceae</taxon>
        <taxon>Daucinae</taxon>
        <taxon>Daucus</taxon>
        <taxon>Daucus sect. Daucus</taxon>
    </lineage>
</organism>
<reference evidence="2" key="1">
    <citation type="journal article" date="2016" name="Nat. Genet.">
        <title>A high-quality carrot genome assembly provides new insights into carotenoid accumulation and asterid genome evolution.</title>
        <authorList>
            <person name="Iorizzo M."/>
            <person name="Ellison S."/>
            <person name="Senalik D."/>
            <person name="Zeng P."/>
            <person name="Satapoomin P."/>
            <person name="Huang J."/>
            <person name="Bowman M."/>
            <person name="Iovene M."/>
            <person name="Sanseverino W."/>
            <person name="Cavagnaro P."/>
            <person name="Yildiz M."/>
            <person name="Macko-Podgorni A."/>
            <person name="Moranska E."/>
            <person name="Grzebelus E."/>
            <person name="Grzebelus D."/>
            <person name="Ashrafi H."/>
            <person name="Zheng Z."/>
            <person name="Cheng S."/>
            <person name="Spooner D."/>
            <person name="Van Deynze A."/>
            <person name="Simon P."/>
        </authorList>
    </citation>
    <scope>NUCLEOTIDE SEQUENCE</scope>
    <source>
        <tissue evidence="2">Leaf</tissue>
    </source>
</reference>
<name>A0AAF0WH46_DAUCS</name>
<dbReference type="PANTHER" id="PTHR33544:SF14">
    <property type="entry name" value="PROTEIN, PUTATIVE-RELATED"/>
    <property type="match status" value="1"/>
</dbReference>
<dbReference type="EMBL" id="CP093344">
    <property type="protein sequence ID" value="WOG89812.1"/>
    <property type="molecule type" value="Genomic_DNA"/>
</dbReference>
<keyword evidence="3" id="KW-1185">Reference proteome</keyword>
<proteinExistence type="predicted"/>
<accession>A0AAF0WH46</accession>
<protein>
    <submittedName>
        <fullName evidence="2">Uncharacterized protein</fullName>
    </submittedName>
</protein>
<evidence type="ECO:0000256" key="1">
    <source>
        <dbReference type="SAM" id="MobiDB-lite"/>
    </source>
</evidence>
<feature type="region of interest" description="Disordered" evidence="1">
    <location>
        <begin position="1"/>
        <end position="28"/>
    </location>
</feature>
<evidence type="ECO:0000313" key="3">
    <source>
        <dbReference type="Proteomes" id="UP000077755"/>
    </source>
</evidence>
<gene>
    <name evidence="2" type="ORF">DCAR_0209051</name>
</gene>
<reference evidence="2" key="2">
    <citation type="submission" date="2022-03" db="EMBL/GenBank/DDBJ databases">
        <title>Draft title - Genomic analysis of global carrot germplasm unveils the trajectory of domestication and the origin of high carotenoid orange carrot.</title>
        <authorList>
            <person name="Iorizzo M."/>
            <person name="Ellison S."/>
            <person name="Senalik D."/>
            <person name="Macko-Podgorni A."/>
            <person name="Grzebelus D."/>
            <person name="Bostan H."/>
            <person name="Rolling W."/>
            <person name="Curaba J."/>
            <person name="Simon P."/>
        </authorList>
    </citation>
    <scope>NUCLEOTIDE SEQUENCE</scope>
    <source>
        <tissue evidence="2">Leaf</tissue>
    </source>
</reference>
<dbReference type="PANTHER" id="PTHR33544">
    <property type="entry name" value="DUF4005 DOMAIN-CONTAINING PROTEIN-RELATED"/>
    <property type="match status" value="1"/>
</dbReference>
<dbReference type="Proteomes" id="UP000077755">
    <property type="component" value="Chromosome 2"/>
</dbReference>
<feature type="compositionally biased region" description="Polar residues" evidence="1">
    <location>
        <begin position="11"/>
        <end position="28"/>
    </location>
</feature>
<dbReference type="InterPro" id="IPR040344">
    <property type="entry name" value="At3g17950-like"/>
</dbReference>
<sequence length="123" mass="13099">MSTKLVLAPADSSSQATEAASEPSSTCHVPSYSFSSFASSGLDTESTASFFIDQSVTLGRLIGMNPIPGKSRASQTGHEMKVEQESGDIICVNGDKEMFRGICVPLLQNIMVLRSKSKGSSRY</sequence>
<dbReference type="AlphaFoldDB" id="A0AAF0WH46"/>